<keyword evidence="3" id="KW-1185">Reference proteome</keyword>
<dbReference type="InterPro" id="IPR017946">
    <property type="entry name" value="PLC-like_Pdiesterase_TIM-brl"/>
</dbReference>
<dbReference type="GO" id="GO:0070291">
    <property type="term" value="P:N-acylethanolamine metabolic process"/>
    <property type="evidence" value="ECO:0007669"/>
    <property type="project" value="TreeGrafter"/>
</dbReference>
<reference evidence="2 3" key="1">
    <citation type="journal article" date="2012" name="Environ. Microbiol.">
        <title>The genome sequence of Desulfatibacillum alkenivorans AK-01: a blueprint for anaerobic alkane oxidation.</title>
        <authorList>
            <person name="Callaghan A.V."/>
            <person name="Morris B.E."/>
            <person name="Pereira I.A."/>
            <person name="McInerney M.J."/>
            <person name="Austin R.N."/>
            <person name="Groves J.T."/>
            <person name="Kukor J.J."/>
            <person name="Suflita J.M."/>
            <person name="Young L.Y."/>
            <person name="Zylstra G.J."/>
            <person name="Wawrik B."/>
        </authorList>
    </citation>
    <scope>NUCLEOTIDE SEQUENCE [LARGE SCALE GENOMIC DNA]</scope>
    <source>
        <strain evidence="2 3">AK-01</strain>
    </source>
</reference>
<dbReference type="eggNOG" id="COG0584">
    <property type="taxonomic scope" value="Bacteria"/>
</dbReference>
<dbReference type="RefSeq" id="WP_015948802.1">
    <property type="nucleotide sequence ID" value="NC_011768.1"/>
</dbReference>
<dbReference type="Gene3D" id="3.20.20.190">
    <property type="entry name" value="Phosphatidylinositol (PI) phosphodiesterase"/>
    <property type="match status" value="1"/>
</dbReference>
<dbReference type="GO" id="GO:0006580">
    <property type="term" value="P:ethanolamine metabolic process"/>
    <property type="evidence" value="ECO:0007669"/>
    <property type="project" value="TreeGrafter"/>
</dbReference>
<dbReference type="AlphaFoldDB" id="B8FM21"/>
<evidence type="ECO:0000313" key="3">
    <source>
        <dbReference type="Proteomes" id="UP000000739"/>
    </source>
</evidence>
<feature type="domain" description="GP-PDE" evidence="1">
    <location>
        <begin position="42"/>
        <end position="281"/>
    </location>
</feature>
<dbReference type="HOGENOM" id="CLU_030006_9_1_7"/>
<protein>
    <submittedName>
        <fullName evidence="2">Glycerophosphoryl diester phosphodiesterase</fullName>
    </submittedName>
</protein>
<name>B8FM21_DESAL</name>
<dbReference type="PROSITE" id="PS51704">
    <property type="entry name" value="GP_PDE"/>
    <property type="match status" value="1"/>
</dbReference>
<dbReference type="GO" id="GO:0005886">
    <property type="term" value="C:plasma membrane"/>
    <property type="evidence" value="ECO:0007669"/>
    <property type="project" value="TreeGrafter"/>
</dbReference>
<dbReference type="GO" id="GO:0006644">
    <property type="term" value="P:phospholipid metabolic process"/>
    <property type="evidence" value="ECO:0007669"/>
    <property type="project" value="TreeGrafter"/>
</dbReference>
<dbReference type="PANTHER" id="PTHR46320">
    <property type="entry name" value="GLYCEROPHOSPHODIESTER PHOSPHODIESTERASE 1"/>
    <property type="match status" value="1"/>
</dbReference>
<dbReference type="Proteomes" id="UP000000739">
    <property type="component" value="Chromosome"/>
</dbReference>
<dbReference type="Pfam" id="PF03009">
    <property type="entry name" value="GDPD"/>
    <property type="match status" value="1"/>
</dbReference>
<dbReference type="EMBL" id="CP001322">
    <property type="protein sequence ID" value="ACL05754.1"/>
    <property type="molecule type" value="Genomic_DNA"/>
</dbReference>
<gene>
    <name evidence="2" type="ordered locus">Dalk_4069</name>
</gene>
<dbReference type="PANTHER" id="PTHR46320:SF1">
    <property type="entry name" value="GLYCEROPHOSPHODIESTER PHOSPHODIESTERASE 1"/>
    <property type="match status" value="1"/>
</dbReference>
<evidence type="ECO:0000313" key="2">
    <source>
        <dbReference type="EMBL" id="ACL05754.1"/>
    </source>
</evidence>
<proteinExistence type="predicted"/>
<evidence type="ECO:0000259" key="1">
    <source>
        <dbReference type="PROSITE" id="PS51704"/>
    </source>
</evidence>
<organism evidence="2 3">
    <name type="scientific">Desulfatibacillum aliphaticivorans</name>
    <dbReference type="NCBI Taxonomy" id="218208"/>
    <lineage>
        <taxon>Bacteria</taxon>
        <taxon>Pseudomonadati</taxon>
        <taxon>Thermodesulfobacteriota</taxon>
        <taxon>Desulfobacteria</taxon>
        <taxon>Desulfobacterales</taxon>
        <taxon>Desulfatibacillaceae</taxon>
        <taxon>Desulfatibacillum</taxon>
    </lineage>
</organism>
<sequence>MKSFASCYTAPLNRLAWAVLLLAALLFFWADPCQAQEPLLDVKLYAHRGLHIEHPENSLGAIQAALDSGIHGAEIDLRTTRDGVIILMHDPILDKTTNACGKVRETDYAEIQALHLKSAQGKITEWTVPTFEQALKLVKKRPGFELALDPKDVDAVAAACLVLKFDMANQVQFFIADPKNVELVRSIKNKAPRLKICVDMLNWWKIEDVPSFAAASLEADYLFASEWFFPNRGFEELSKRGAPVIVYLWGAHDLKKRFDHAVSLGALGVSCDNPLELLPYVRPLPAKK</sequence>
<dbReference type="KEGG" id="dal:Dalk_4069"/>
<dbReference type="SUPFAM" id="SSF51695">
    <property type="entry name" value="PLC-like phosphodiesterases"/>
    <property type="match status" value="1"/>
</dbReference>
<dbReference type="InterPro" id="IPR030395">
    <property type="entry name" value="GP_PDE_dom"/>
</dbReference>
<accession>B8FM21</accession>
<dbReference type="GO" id="GO:0008889">
    <property type="term" value="F:glycerophosphodiester phosphodiesterase activity"/>
    <property type="evidence" value="ECO:0007669"/>
    <property type="project" value="TreeGrafter"/>
</dbReference>
<dbReference type="CDD" id="cd08566">
    <property type="entry name" value="GDPD_AtGDE_like"/>
    <property type="match status" value="1"/>
</dbReference>